<comment type="caution">
    <text evidence="2">The sequence shown here is derived from an EMBL/GenBank/DDBJ whole genome shotgun (WGS) entry which is preliminary data.</text>
</comment>
<dbReference type="AlphaFoldDB" id="A0AAD2D4C0"/>
<keyword evidence="1" id="KW-0732">Signal</keyword>
<keyword evidence="3" id="KW-1185">Reference proteome</keyword>
<evidence type="ECO:0000313" key="3">
    <source>
        <dbReference type="Proteomes" id="UP001295684"/>
    </source>
</evidence>
<reference evidence="2" key="1">
    <citation type="submission" date="2023-07" db="EMBL/GenBank/DDBJ databases">
        <authorList>
            <consortium name="AG Swart"/>
            <person name="Singh M."/>
            <person name="Singh A."/>
            <person name="Seah K."/>
            <person name="Emmerich C."/>
        </authorList>
    </citation>
    <scope>NUCLEOTIDE SEQUENCE</scope>
    <source>
        <strain evidence="2">DP1</strain>
    </source>
</reference>
<protein>
    <submittedName>
        <fullName evidence="2">Uncharacterized protein</fullName>
    </submittedName>
</protein>
<sequence>MNKVIVLVSAVLCLACANPVFYDGNFFDKSANNFIAEGQFGPFMRTKEKIEAFTKLANNFIPALEDLNTRSTSLEFRRIWHFNIFGVHIITRWEFILNVGWTVEQDQTTPGVLNVTYAPFILGYTYLWNDINYYNFFELFIDPFVELIHTQLPIEVTIHTGGKTCIRADYHLDPSYFYNYFTSRLQECKVEIIDELINWTPIIQGCHWIPDFNTTLPTINLYEGFSQPLLDFCISV</sequence>
<dbReference type="Proteomes" id="UP001295684">
    <property type="component" value="Unassembled WGS sequence"/>
</dbReference>
<proteinExistence type="predicted"/>
<accession>A0AAD2D4C0</accession>
<name>A0AAD2D4C0_EUPCR</name>
<gene>
    <name evidence="2" type="ORF">ECRASSUSDP1_LOCUS20900</name>
</gene>
<evidence type="ECO:0000256" key="1">
    <source>
        <dbReference type="SAM" id="SignalP"/>
    </source>
</evidence>
<dbReference type="EMBL" id="CAMPGE010021339">
    <property type="protein sequence ID" value="CAI2379490.1"/>
    <property type="molecule type" value="Genomic_DNA"/>
</dbReference>
<organism evidence="2 3">
    <name type="scientific">Euplotes crassus</name>
    <dbReference type="NCBI Taxonomy" id="5936"/>
    <lineage>
        <taxon>Eukaryota</taxon>
        <taxon>Sar</taxon>
        <taxon>Alveolata</taxon>
        <taxon>Ciliophora</taxon>
        <taxon>Intramacronucleata</taxon>
        <taxon>Spirotrichea</taxon>
        <taxon>Hypotrichia</taxon>
        <taxon>Euplotida</taxon>
        <taxon>Euplotidae</taxon>
        <taxon>Moneuplotes</taxon>
    </lineage>
</organism>
<evidence type="ECO:0000313" key="2">
    <source>
        <dbReference type="EMBL" id="CAI2379490.1"/>
    </source>
</evidence>
<feature type="chain" id="PRO_5042186957" evidence="1">
    <location>
        <begin position="18"/>
        <end position="236"/>
    </location>
</feature>
<feature type="signal peptide" evidence="1">
    <location>
        <begin position="1"/>
        <end position="17"/>
    </location>
</feature>